<feature type="domain" description="Helix-hairpin-helix DNA-binding motif class 1" evidence="7">
    <location>
        <begin position="107"/>
        <end position="126"/>
    </location>
</feature>
<comment type="subcellular location">
    <subcellularLocation>
        <location evidence="6">Cytoplasm</location>
    </subcellularLocation>
</comment>
<keyword evidence="8" id="KW-0547">Nucleotide-binding</keyword>
<dbReference type="InterPro" id="IPR036267">
    <property type="entry name" value="RuvA_C_sf"/>
</dbReference>
<accession>A0A512PJT8</accession>
<evidence type="ECO:0000259" key="7">
    <source>
        <dbReference type="SMART" id="SM00278"/>
    </source>
</evidence>
<dbReference type="STRING" id="1423795.FD12_GL000525"/>
<dbReference type="GO" id="GO:0000400">
    <property type="term" value="F:four-way junction DNA binding"/>
    <property type="evidence" value="ECO:0007669"/>
    <property type="project" value="UniProtKB-UniRule"/>
</dbReference>
<evidence type="ECO:0000256" key="6">
    <source>
        <dbReference type="HAMAP-Rule" id="MF_00031"/>
    </source>
</evidence>
<evidence type="ECO:0000256" key="4">
    <source>
        <dbReference type="ARBA" id="ARBA00023172"/>
    </source>
</evidence>
<dbReference type="InterPro" id="IPR011114">
    <property type="entry name" value="RuvA_C"/>
</dbReference>
<dbReference type="OrthoDB" id="5293449at2"/>
<dbReference type="AlphaFoldDB" id="A0A512PJT8"/>
<comment type="caution">
    <text evidence="8">The sequence shown here is derived from an EMBL/GenBank/DDBJ whole genome shotgun (WGS) entry which is preliminary data.</text>
</comment>
<evidence type="ECO:0000256" key="2">
    <source>
        <dbReference type="ARBA" id="ARBA00022763"/>
    </source>
</evidence>
<keyword evidence="4 6" id="KW-0233">DNA recombination</keyword>
<proteinExistence type="inferred from homology"/>
<evidence type="ECO:0000313" key="8">
    <source>
        <dbReference type="EMBL" id="GEP71455.1"/>
    </source>
</evidence>
<dbReference type="SUPFAM" id="SSF46929">
    <property type="entry name" value="DNA helicase RuvA subunit, C-terminal domain"/>
    <property type="match status" value="1"/>
</dbReference>
<dbReference type="InterPro" id="IPR000085">
    <property type="entry name" value="RuvA"/>
</dbReference>
<dbReference type="SMART" id="SM00278">
    <property type="entry name" value="HhH1"/>
    <property type="match status" value="2"/>
</dbReference>
<gene>
    <name evidence="6 8" type="primary">ruvA</name>
    <name evidence="8" type="ORF">LRA02_03230</name>
</gene>
<dbReference type="GO" id="GO:0005524">
    <property type="term" value="F:ATP binding"/>
    <property type="evidence" value="ECO:0007669"/>
    <property type="project" value="InterPro"/>
</dbReference>
<dbReference type="Pfam" id="PF14520">
    <property type="entry name" value="HHH_5"/>
    <property type="match status" value="1"/>
</dbReference>
<dbReference type="GO" id="GO:0005737">
    <property type="term" value="C:cytoplasm"/>
    <property type="evidence" value="ECO:0007669"/>
    <property type="project" value="UniProtKB-SubCell"/>
</dbReference>
<dbReference type="EMBL" id="BKAM01000001">
    <property type="protein sequence ID" value="GEP71455.1"/>
    <property type="molecule type" value="Genomic_DNA"/>
</dbReference>
<dbReference type="SUPFAM" id="SSF50249">
    <property type="entry name" value="Nucleic acid-binding proteins"/>
    <property type="match status" value="1"/>
</dbReference>
<dbReference type="NCBIfam" id="TIGR00084">
    <property type="entry name" value="ruvA"/>
    <property type="match status" value="1"/>
</dbReference>
<dbReference type="InterPro" id="IPR013849">
    <property type="entry name" value="DNA_helicase_Holl-junc_RuvA_I"/>
</dbReference>
<evidence type="ECO:0000256" key="1">
    <source>
        <dbReference type="ARBA" id="ARBA00022490"/>
    </source>
</evidence>
<organism evidence="8 9">
    <name type="scientific">Lentilactobacillus rapi</name>
    <dbReference type="NCBI Taxonomy" id="481723"/>
    <lineage>
        <taxon>Bacteria</taxon>
        <taxon>Bacillati</taxon>
        <taxon>Bacillota</taxon>
        <taxon>Bacilli</taxon>
        <taxon>Lactobacillales</taxon>
        <taxon>Lactobacillaceae</taxon>
        <taxon>Lentilactobacillus</taxon>
    </lineage>
</organism>
<name>A0A512PJT8_9LACO</name>
<dbReference type="GO" id="GO:0006310">
    <property type="term" value="P:DNA recombination"/>
    <property type="evidence" value="ECO:0007669"/>
    <property type="project" value="UniProtKB-UniRule"/>
</dbReference>
<keyword evidence="1 6" id="KW-0963">Cytoplasm</keyword>
<keyword evidence="8" id="KW-0378">Hydrolase</keyword>
<feature type="region of interest" description="Domain III" evidence="6">
    <location>
        <begin position="149"/>
        <end position="199"/>
    </location>
</feature>
<keyword evidence="8" id="KW-0067">ATP-binding</keyword>
<dbReference type="InterPro" id="IPR010994">
    <property type="entry name" value="RuvA_2-like"/>
</dbReference>
<dbReference type="Pfam" id="PF07499">
    <property type="entry name" value="RuvA_C"/>
    <property type="match status" value="1"/>
</dbReference>
<comment type="caution">
    <text evidence="6">Lacks conserved residue(s) required for the propagation of feature annotation.</text>
</comment>
<dbReference type="InterPro" id="IPR012340">
    <property type="entry name" value="NA-bd_OB-fold"/>
</dbReference>
<dbReference type="Gene3D" id="1.10.150.20">
    <property type="entry name" value="5' to 3' exonuclease, C-terminal subdomain"/>
    <property type="match status" value="1"/>
</dbReference>
<dbReference type="CDD" id="cd14332">
    <property type="entry name" value="UBA_RuvA_C"/>
    <property type="match status" value="1"/>
</dbReference>
<protein>
    <recommendedName>
        <fullName evidence="6">Holliday junction branch migration complex subunit RuvA</fullName>
    </recommendedName>
</protein>
<comment type="domain">
    <text evidence="6">Has three domains with a flexible linker between the domains II and III and assumes an 'L' shape. Domain III is highly mobile and contacts RuvB.</text>
</comment>
<dbReference type="GO" id="GO:0006281">
    <property type="term" value="P:DNA repair"/>
    <property type="evidence" value="ECO:0007669"/>
    <property type="project" value="UniProtKB-UniRule"/>
</dbReference>
<dbReference type="RefSeq" id="WP_056982920.1">
    <property type="nucleotide sequence ID" value="NZ_BKAM01000001.1"/>
</dbReference>
<evidence type="ECO:0000313" key="9">
    <source>
        <dbReference type="Proteomes" id="UP000321569"/>
    </source>
</evidence>
<reference evidence="8 9" key="1">
    <citation type="submission" date="2019-07" db="EMBL/GenBank/DDBJ databases">
        <title>Whole genome shotgun sequence of Lactobacillus rapi NBRC 109618.</title>
        <authorList>
            <person name="Hosoyama A."/>
            <person name="Uohara A."/>
            <person name="Ohji S."/>
            <person name="Ichikawa N."/>
        </authorList>
    </citation>
    <scope>NUCLEOTIDE SEQUENCE [LARGE SCALE GENOMIC DNA]</scope>
    <source>
        <strain evidence="8 9">NBRC 109618</strain>
    </source>
</reference>
<dbReference type="GO" id="GO:0009379">
    <property type="term" value="C:Holliday junction helicase complex"/>
    <property type="evidence" value="ECO:0007669"/>
    <property type="project" value="InterPro"/>
</dbReference>
<comment type="function">
    <text evidence="6">The RuvA-RuvB-RuvC complex processes Holliday junction (HJ) DNA during genetic recombination and DNA repair, while the RuvA-RuvB complex plays an important role in the rescue of blocked DNA replication forks via replication fork reversal (RFR). RuvA specifically binds to HJ cruciform DNA, conferring on it an open structure. The RuvB hexamer acts as an ATP-dependent pump, pulling dsDNA into and through the RuvAB complex. HJ branch migration allows RuvC to scan DNA until it finds its consensus sequence, where it cleaves and resolves the cruciform DNA.</text>
</comment>
<keyword evidence="5 6" id="KW-0234">DNA repair</keyword>
<comment type="subunit">
    <text evidence="6">Homotetramer. Forms an RuvA(8)-RuvB(12)-Holliday junction (HJ) complex. HJ DNA is sandwiched between 2 RuvA tetramers; dsDNA enters through RuvA and exits via RuvB. An RuvB hexamer assembles on each DNA strand where it exits the tetramer. Each RuvB hexamer is contacted by two RuvA subunits (via domain III) on 2 adjacent RuvB subunits; this complex drives branch migration. In the full resolvosome a probable DNA-RuvA(4)-RuvB(12)-RuvC(2) complex forms which resolves the HJ.</text>
</comment>
<dbReference type="Pfam" id="PF01330">
    <property type="entry name" value="RuvA_N"/>
    <property type="match status" value="1"/>
</dbReference>
<evidence type="ECO:0000256" key="3">
    <source>
        <dbReference type="ARBA" id="ARBA00023125"/>
    </source>
</evidence>
<keyword evidence="3 6" id="KW-0238">DNA-binding</keyword>
<keyword evidence="8" id="KW-0347">Helicase</keyword>
<dbReference type="SUPFAM" id="SSF47781">
    <property type="entry name" value="RuvA domain 2-like"/>
    <property type="match status" value="1"/>
</dbReference>
<sequence>MFEFFDGYVVDIKPTHIVLLVGGVGYLIYAADPFQFKIDSKTAVRVYVYQSVSDSAILLYGFHDIEDKQLFEKLIAVSGIGPKSALAILAGNDRDGLVAAVKSKDVKFLTKFPGVGKKTAQQIILDLQDKLNDIATDGVMPQAKLSATPQSQELTDALSALQALGYGAKQVDGIESELAAKTGLSTDEYLSMGLKLLMH</sequence>
<evidence type="ECO:0000256" key="5">
    <source>
        <dbReference type="ARBA" id="ARBA00023204"/>
    </source>
</evidence>
<dbReference type="Proteomes" id="UP000321569">
    <property type="component" value="Unassembled WGS sequence"/>
</dbReference>
<dbReference type="GO" id="GO:0009378">
    <property type="term" value="F:four-way junction helicase activity"/>
    <property type="evidence" value="ECO:0007669"/>
    <property type="project" value="InterPro"/>
</dbReference>
<feature type="domain" description="Helix-hairpin-helix DNA-binding motif class 1" evidence="7">
    <location>
        <begin position="72"/>
        <end position="91"/>
    </location>
</feature>
<keyword evidence="2 6" id="KW-0227">DNA damage</keyword>
<dbReference type="InterPro" id="IPR003583">
    <property type="entry name" value="Hlx-hairpin-Hlx_DNA-bd_motif"/>
</dbReference>
<dbReference type="Gene3D" id="2.40.50.140">
    <property type="entry name" value="Nucleic acid-binding proteins"/>
    <property type="match status" value="1"/>
</dbReference>
<dbReference type="GO" id="GO:0048476">
    <property type="term" value="C:Holliday junction resolvase complex"/>
    <property type="evidence" value="ECO:0007669"/>
    <property type="project" value="UniProtKB-UniRule"/>
</dbReference>
<comment type="similarity">
    <text evidence="6">Belongs to the RuvA family.</text>
</comment>
<dbReference type="HAMAP" id="MF_00031">
    <property type="entry name" value="DNA_HJ_migration_RuvA"/>
    <property type="match status" value="1"/>
</dbReference>